<evidence type="ECO:0000259" key="2">
    <source>
        <dbReference type="PROSITE" id="PS50033"/>
    </source>
</evidence>
<feature type="domain" description="Ubiquitin-like" evidence="3">
    <location>
        <begin position="240"/>
        <end position="317"/>
    </location>
</feature>
<evidence type="ECO:0000256" key="1">
    <source>
        <dbReference type="SAM" id="MobiDB-lite"/>
    </source>
</evidence>
<dbReference type="Pfam" id="PF00789">
    <property type="entry name" value="UBX"/>
    <property type="match status" value="1"/>
</dbReference>
<feature type="region of interest" description="Disordered" evidence="1">
    <location>
        <begin position="54"/>
        <end position="234"/>
    </location>
</feature>
<dbReference type="InterPro" id="IPR000626">
    <property type="entry name" value="Ubiquitin-like_dom"/>
</dbReference>
<dbReference type="PANTHER" id="PTHR46424">
    <property type="entry name" value="UBX DOMAIN-CONTAINING PROTEIN 4"/>
    <property type="match status" value="1"/>
</dbReference>
<dbReference type="Proteomes" id="UP000748025">
    <property type="component" value="Unassembled WGS sequence"/>
</dbReference>
<evidence type="ECO:0000313" key="4">
    <source>
        <dbReference type="EMBL" id="KAG5996438.1"/>
    </source>
</evidence>
<organism evidence="4 5">
    <name type="scientific">Claviceps pusilla</name>
    <dbReference type="NCBI Taxonomy" id="123648"/>
    <lineage>
        <taxon>Eukaryota</taxon>
        <taxon>Fungi</taxon>
        <taxon>Dikarya</taxon>
        <taxon>Ascomycota</taxon>
        <taxon>Pezizomycotina</taxon>
        <taxon>Sordariomycetes</taxon>
        <taxon>Hypocreomycetidae</taxon>
        <taxon>Hypocreales</taxon>
        <taxon>Clavicipitaceae</taxon>
        <taxon>Claviceps</taxon>
    </lineage>
</organism>
<feature type="compositionally biased region" description="Basic and acidic residues" evidence="1">
    <location>
        <begin position="126"/>
        <end position="142"/>
    </location>
</feature>
<feature type="compositionally biased region" description="Low complexity" evidence="1">
    <location>
        <begin position="211"/>
        <end position="234"/>
    </location>
</feature>
<evidence type="ECO:0008006" key="6">
    <source>
        <dbReference type="Google" id="ProtNLM"/>
    </source>
</evidence>
<feature type="domain" description="UBX" evidence="2">
    <location>
        <begin position="235"/>
        <end position="316"/>
    </location>
</feature>
<dbReference type="InterPro" id="IPR029071">
    <property type="entry name" value="Ubiquitin-like_domsf"/>
</dbReference>
<gene>
    <name evidence="4" type="ORF">E4U43_002850</name>
</gene>
<dbReference type="PROSITE" id="PS50053">
    <property type="entry name" value="UBIQUITIN_2"/>
    <property type="match status" value="1"/>
</dbReference>
<feature type="region of interest" description="Disordered" evidence="1">
    <location>
        <begin position="358"/>
        <end position="423"/>
    </location>
</feature>
<feature type="compositionally biased region" description="Basic and acidic residues" evidence="1">
    <location>
        <begin position="386"/>
        <end position="404"/>
    </location>
</feature>
<evidence type="ECO:0000259" key="3">
    <source>
        <dbReference type="PROSITE" id="PS50053"/>
    </source>
</evidence>
<protein>
    <recommendedName>
        <fullName evidence="6">UBX domain-containing protein</fullName>
    </recommendedName>
</protein>
<evidence type="ECO:0000313" key="5">
    <source>
        <dbReference type="Proteomes" id="UP000748025"/>
    </source>
</evidence>
<name>A0A9P7SY18_9HYPO</name>
<dbReference type="OrthoDB" id="2445133at2759"/>
<dbReference type="EMBL" id="SRPW01002048">
    <property type="protein sequence ID" value="KAG5996438.1"/>
    <property type="molecule type" value="Genomic_DNA"/>
</dbReference>
<feature type="compositionally biased region" description="Low complexity" evidence="1">
    <location>
        <begin position="372"/>
        <end position="385"/>
    </location>
</feature>
<reference evidence="4" key="1">
    <citation type="journal article" date="2020" name="bioRxiv">
        <title>Whole genome comparisons of ergot fungi reveals the divergence and evolution of species within the genus Claviceps are the result of varying mechanisms driving genome evolution and host range expansion.</title>
        <authorList>
            <person name="Wyka S.A."/>
            <person name="Mondo S.J."/>
            <person name="Liu M."/>
            <person name="Dettman J."/>
            <person name="Nalam V."/>
            <person name="Broders K.D."/>
        </authorList>
    </citation>
    <scope>NUCLEOTIDE SEQUENCE</scope>
    <source>
        <strain evidence="4">CCC 602</strain>
    </source>
</reference>
<dbReference type="GO" id="GO:0036503">
    <property type="term" value="P:ERAD pathway"/>
    <property type="evidence" value="ECO:0007669"/>
    <property type="project" value="TreeGrafter"/>
</dbReference>
<dbReference type="Gene3D" id="3.10.20.90">
    <property type="entry name" value="Phosphatidylinositol 3-kinase Catalytic Subunit, Chain A, domain 1"/>
    <property type="match status" value="1"/>
</dbReference>
<proteinExistence type="predicted"/>
<feature type="compositionally biased region" description="Low complexity" evidence="1">
    <location>
        <begin position="57"/>
        <end position="98"/>
    </location>
</feature>
<dbReference type="InterPro" id="IPR001012">
    <property type="entry name" value="UBX_dom"/>
</dbReference>
<dbReference type="PROSITE" id="PS50033">
    <property type="entry name" value="UBX"/>
    <property type="match status" value="1"/>
</dbReference>
<keyword evidence="5" id="KW-1185">Reference proteome</keyword>
<dbReference type="SUPFAM" id="SSF54236">
    <property type="entry name" value="Ubiquitin-like"/>
    <property type="match status" value="1"/>
</dbReference>
<accession>A0A9P7SY18</accession>
<dbReference type="PANTHER" id="PTHR46424:SF1">
    <property type="entry name" value="UBX DOMAIN-CONTAINING PROTEIN 4"/>
    <property type="match status" value="1"/>
</dbReference>
<comment type="caution">
    <text evidence="4">The sequence shown here is derived from an EMBL/GenBank/DDBJ whole genome shotgun (WGS) entry which is preliminary data.</text>
</comment>
<feature type="compositionally biased region" description="Basic and acidic residues" evidence="1">
    <location>
        <begin position="154"/>
        <end position="210"/>
    </location>
</feature>
<sequence>MAGSEEAGYLAQIFPLPQTPTIVIMKHGELKEYIAAGTTKEEFLRRVQNSFDVPHVASSQSAASSTATQPPSADTHTPPSSSSSTSAAAAVTAQAGTSRLAGVPPTIEQSDNVRRVLQDRAATQEAAKRAAEKKAAAAEELARQQQKQQAGKNTEPDKSTHKQAELVKKKKQQESEERKRILKRIQDDKEERRKRAQERELQRLESRSRSDSLSLSSVANTSNSQSQSRRSASTKLGEYTSIQVRLFDGSTIRSRFKTASPVKHVRQWVDEARTDGSMPYALKQLLTPLPNRPVDDTEEDKSLGDVGLSPSSTLILVPIRAYASAYSDQPQGIFSRLVCMIMGASTWLLGLLGLGGGGGHGHGQPHDNGEESSPARPASSVPSQSKDARVRGFENPDDRRRDHQLYNGNSLNFEPRPDEDEKK</sequence>
<dbReference type="SMART" id="SM00166">
    <property type="entry name" value="UBX"/>
    <property type="match status" value="1"/>
</dbReference>
<dbReference type="AlphaFoldDB" id="A0A9P7SY18"/>
<dbReference type="GO" id="GO:0005783">
    <property type="term" value="C:endoplasmic reticulum"/>
    <property type="evidence" value="ECO:0007669"/>
    <property type="project" value="TreeGrafter"/>
</dbReference>